<accession>A0ABN9GTP2</accession>
<dbReference type="EMBL" id="CATNWA010019264">
    <property type="protein sequence ID" value="CAI9612259.1"/>
    <property type="molecule type" value="Genomic_DNA"/>
</dbReference>
<dbReference type="PANTHER" id="PTHR14222">
    <property type="entry name" value="CONDENSIN"/>
    <property type="match status" value="1"/>
</dbReference>
<dbReference type="Proteomes" id="UP001162483">
    <property type="component" value="Unassembled WGS sequence"/>
</dbReference>
<dbReference type="PANTHER" id="PTHR14222:SF2">
    <property type="entry name" value="CONDENSIN COMPLEX SUBUNIT 1"/>
    <property type="match status" value="1"/>
</dbReference>
<sequence length="123" mass="13876">MEYGMKSLVGEIMRKIGQKSCQDLSKESSSVKTLATFITQLAERIPAIVMPNISVLLDYLDGEPYTMRNAVLTVMGEMVVRVLSGDHLDDTEKNTRDNFLDTLQEHIHDVNTFVRSCVLQIIN</sequence>
<dbReference type="InterPro" id="IPR026971">
    <property type="entry name" value="CND1/NCAPD3"/>
</dbReference>
<proteinExistence type="predicted"/>
<keyword evidence="2" id="KW-1185">Reference proteome</keyword>
<protein>
    <submittedName>
        <fullName evidence="1">Uncharacterized protein</fullName>
    </submittedName>
</protein>
<dbReference type="SUPFAM" id="SSF48371">
    <property type="entry name" value="ARM repeat"/>
    <property type="match status" value="1"/>
</dbReference>
<name>A0ABN9GTP2_9NEOB</name>
<feature type="non-terminal residue" evidence="1">
    <location>
        <position position="123"/>
    </location>
</feature>
<comment type="caution">
    <text evidence="1">The sequence shown here is derived from an EMBL/GenBank/DDBJ whole genome shotgun (WGS) entry which is preliminary data.</text>
</comment>
<dbReference type="InterPro" id="IPR016024">
    <property type="entry name" value="ARM-type_fold"/>
</dbReference>
<reference evidence="1" key="1">
    <citation type="submission" date="2023-05" db="EMBL/GenBank/DDBJ databases">
        <authorList>
            <person name="Stuckert A."/>
        </authorList>
    </citation>
    <scope>NUCLEOTIDE SEQUENCE</scope>
</reference>
<evidence type="ECO:0000313" key="1">
    <source>
        <dbReference type="EMBL" id="CAI9612259.1"/>
    </source>
</evidence>
<evidence type="ECO:0000313" key="2">
    <source>
        <dbReference type="Proteomes" id="UP001162483"/>
    </source>
</evidence>
<organism evidence="1 2">
    <name type="scientific">Staurois parvus</name>
    <dbReference type="NCBI Taxonomy" id="386267"/>
    <lineage>
        <taxon>Eukaryota</taxon>
        <taxon>Metazoa</taxon>
        <taxon>Chordata</taxon>
        <taxon>Craniata</taxon>
        <taxon>Vertebrata</taxon>
        <taxon>Euteleostomi</taxon>
        <taxon>Amphibia</taxon>
        <taxon>Batrachia</taxon>
        <taxon>Anura</taxon>
        <taxon>Neobatrachia</taxon>
        <taxon>Ranoidea</taxon>
        <taxon>Ranidae</taxon>
        <taxon>Staurois</taxon>
    </lineage>
</organism>
<gene>
    <name evidence="1" type="ORF">SPARVUS_LOCUS14678109</name>
</gene>